<name>A0A4R1R464_9FIRM</name>
<evidence type="ECO:0000256" key="4">
    <source>
        <dbReference type="ARBA" id="ARBA00022692"/>
    </source>
</evidence>
<feature type="transmembrane region" description="Helical" evidence="7">
    <location>
        <begin position="114"/>
        <end position="138"/>
    </location>
</feature>
<dbReference type="Proteomes" id="UP000295184">
    <property type="component" value="Unassembled WGS sequence"/>
</dbReference>
<accession>A0A4R1R464</accession>
<feature type="transmembrane region" description="Helical" evidence="7">
    <location>
        <begin position="144"/>
        <end position="175"/>
    </location>
</feature>
<evidence type="ECO:0000256" key="3">
    <source>
        <dbReference type="ARBA" id="ARBA00022475"/>
    </source>
</evidence>
<dbReference type="InterPro" id="IPR003370">
    <property type="entry name" value="Chromate_transpt"/>
</dbReference>
<dbReference type="GO" id="GO:0005886">
    <property type="term" value="C:plasma membrane"/>
    <property type="evidence" value="ECO:0007669"/>
    <property type="project" value="UniProtKB-SubCell"/>
</dbReference>
<dbReference type="PANTHER" id="PTHR43663:SF1">
    <property type="entry name" value="CHROMATE TRANSPORTER"/>
    <property type="match status" value="1"/>
</dbReference>
<dbReference type="PANTHER" id="PTHR43663">
    <property type="entry name" value="CHROMATE TRANSPORT PROTEIN-RELATED"/>
    <property type="match status" value="1"/>
</dbReference>
<sequence>MRDGKMLGVLFFSSLKLSAFTFGGGYVIIPLMRKTFVEKYHWLSENEMMDLTAIAQSAPGAIAVNAAILVGYRIAGVVGALITVLGTVLPPMVILSVISLFYEAFRSNLAVSMVMQGMAAGVVAVIFDVVLVMAQTLWQQRRAIWMVLLAVCFVASMLGVGAAPLVLACGCIGMVDTLRLRKERGKESK</sequence>
<evidence type="ECO:0000256" key="2">
    <source>
        <dbReference type="ARBA" id="ARBA00005262"/>
    </source>
</evidence>
<gene>
    <name evidence="8" type="ORF">EDD77_10478</name>
</gene>
<feature type="transmembrane region" description="Helical" evidence="7">
    <location>
        <begin position="78"/>
        <end position="102"/>
    </location>
</feature>
<evidence type="ECO:0000256" key="5">
    <source>
        <dbReference type="ARBA" id="ARBA00022989"/>
    </source>
</evidence>
<organism evidence="8 9">
    <name type="scientific">Allofournierella massiliensis</name>
    <dbReference type="NCBI Taxonomy" id="1650663"/>
    <lineage>
        <taxon>Bacteria</taxon>
        <taxon>Bacillati</taxon>
        <taxon>Bacillota</taxon>
        <taxon>Clostridia</taxon>
        <taxon>Eubacteriales</taxon>
        <taxon>Oscillospiraceae</taxon>
        <taxon>Allofournierella</taxon>
    </lineage>
</organism>
<comment type="caution">
    <text evidence="8">The sequence shown here is derived from an EMBL/GenBank/DDBJ whole genome shotgun (WGS) entry which is preliminary data.</text>
</comment>
<keyword evidence="4 7" id="KW-0812">Transmembrane</keyword>
<dbReference type="AlphaFoldDB" id="A0A4R1R464"/>
<dbReference type="STRING" id="1650663.GCA_001486665_02751"/>
<reference evidence="8 9" key="1">
    <citation type="submission" date="2019-03" db="EMBL/GenBank/DDBJ databases">
        <title>Genomic Encyclopedia of Type Strains, Phase IV (KMG-IV): sequencing the most valuable type-strain genomes for metagenomic binning, comparative biology and taxonomic classification.</title>
        <authorList>
            <person name="Goeker M."/>
        </authorList>
    </citation>
    <scope>NUCLEOTIDE SEQUENCE [LARGE SCALE GENOMIC DNA]</scope>
    <source>
        <strain evidence="8 9">DSM 100451</strain>
    </source>
</reference>
<keyword evidence="3" id="KW-1003">Cell membrane</keyword>
<protein>
    <submittedName>
        <fullName evidence="8">Chromate transporter</fullName>
    </submittedName>
</protein>
<evidence type="ECO:0000256" key="6">
    <source>
        <dbReference type="ARBA" id="ARBA00023136"/>
    </source>
</evidence>
<dbReference type="RefSeq" id="WP_058965858.1">
    <property type="nucleotide sequence ID" value="NZ_CABKVM010000018.1"/>
</dbReference>
<dbReference type="OrthoDB" id="9788907at2"/>
<evidence type="ECO:0000313" key="9">
    <source>
        <dbReference type="Proteomes" id="UP000295184"/>
    </source>
</evidence>
<keyword evidence="6 7" id="KW-0472">Membrane</keyword>
<dbReference type="GO" id="GO:0015109">
    <property type="term" value="F:chromate transmembrane transporter activity"/>
    <property type="evidence" value="ECO:0007669"/>
    <property type="project" value="InterPro"/>
</dbReference>
<keyword evidence="5 7" id="KW-1133">Transmembrane helix</keyword>
<dbReference type="Pfam" id="PF02417">
    <property type="entry name" value="Chromate_transp"/>
    <property type="match status" value="1"/>
</dbReference>
<dbReference type="InterPro" id="IPR052518">
    <property type="entry name" value="CHR_Transporter"/>
</dbReference>
<evidence type="ECO:0000256" key="7">
    <source>
        <dbReference type="SAM" id="Phobius"/>
    </source>
</evidence>
<evidence type="ECO:0000313" key="8">
    <source>
        <dbReference type="EMBL" id="TCL60198.1"/>
    </source>
</evidence>
<comment type="subcellular location">
    <subcellularLocation>
        <location evidence="1">Cell membrane</location>
        <topology evidence="1">Multi-pass membrane protein</topology>
    </subcellularLocation>
</comment>
<evidence type="ECO:0000256" key="1">
    <source>
        <dbReference type="ARBA" id="ARBA00004651"/>
    </source>
</evidence>
<feature type="transmembrane region" description="Helical" evidence="7">
    <location>
        <begin position="6"/>
        <end position="29"/>
    </location>
</feature>
<comment type="similarity">
    <text evidence="2">Belongs to the chromate ion transporter (CHR) (TC 2.A.51) family.</text>
</comment>
<dbReference type="EMBL" id="SLUM01000004">
    <property type="protein sequence ID" value="TCL60198.1"/>
    <property type="molecule type" value="Genomic_DNA"/>
</dbReference>
<feature type="transmembrane region" description="Helical" evidence="7">
    <location>
        <begin position="50"/>
        <end position="72"/>
    </location>
</feature>
<proteinExistence type="inferred from homology"/>